<sequence length="272" mass="31102">MTETNVLIEQNNELRKQLNQENELYYEDLLVYFRLKGWLIEDQLVEQALLDILQDILTAQKAGETASEFFGQTPQEYADALLKSLPKATVKQVMSFIGLTFGILTFFSFIGQFTTGVNRFSLAILLINGITSVLAVGSLLWFIQTSIYTKKAKWVSTLLIFVITFLLFSFFLFSQWYFRSWWEISLPHELIIAALTIILILLTIFLLIKLSKQETHSILLGVSPFLYVNGLVSIYNQFAALSFSSFMNTTLQLVLILGSAAISYFLLFRFSK</sequence>
<organism evidence="2 3">
    <name type="scientific">Enterococcus sulfureus ATCC 49903</name>
    <dbReference type="NCBI Taxonomy" id="1140003"/>
    <lineage>
        <taxon>Bacteria</taxon>
        <taxon>Bacillati</taxon>
        <taxon>Bacillota</taxon>
        <taxon>Bacilli</taxon>
        <taxon>Lactobacillales</taxon>
        <taxon>Enterococcaceae</taxon>
        <taxon>Enterococcus</taxon>
    </lineage>
</organism>
<keyword evidence="1" id="KW-0812">Transmembrane</keyword>
<dbReference type="STRING" id="1140003.OMY_02028"/>
<accession>S0NYD8</accession>
<dbReference type="RefSeq" id="WP_016186460.1">
    <property type="nucleotide sequence ID" value="NZ_ASWO01000007.1"/>
</dbReference>
<reference evidence="2 3" key="1">
    <citation type="submission" date="2013-03" db="EMBL/GenBank/DDBJ databases">
        <title>The Genome Sequence of Enterococcus sulfureus ATCC_49903 (PacBio/Illumina hybrid assembly).</title>
        <authorList>
            <consortium name="The Broad Institute Genomics Platform"/>
            <consortium name="The Broad Institute Genome Sequencing Center for Infectious Disease"/>
            <person name="Earl A."/>
            <person name="Russ C."/>
            <person name="Gilmore M."/>
            <person name="Surin D."/>
            <person name="Walker B."/>
            <person name="Young S."/>
            <person name="Zeng Q."/>
            <person name="Gargeya S."/>
            <person name="Fitzgerald M."/>
            <person name="Haas B."/>
            <person name="Abouelleil A."/>
            <person name="Allen A.W."/>
            <person name="Alvarado L."/>
            <person name="Arachchi H.M."/>
            <person name="Berlin A.M."/>
            <person name="Chapman S.B."/>
            <person name="Gainer-Dewar J."/>
            <person name="Goldberg J."/>
            <person name="Griggs A."/>
            <person name="Gujja S."/>
            <person name="Hansen M."/>
            <person name="Howarth C."/>
            <person name="Imamovic A."/>
            <person name="Ireland A."/>
            <person name="Larimer J."/>
            <person name="McCowan C."/>
            <person name="Murphy C."/>
            <person name="Pearson M."/>
            <person name="Poon T.W."/>
            <person name="Priest M."/>
            <person name="Roberts A."/>
            <person name="Saif S."/>
            <person name="Shea T."/>
            <person name="Sisk P."/>
            <person name="Sykes S."/>
            <person name="Wortman J."/>
            <person name="Nusbaum C."/>
            <person name="Birren B."/>
        </authorList>
    </citation>
    <scope>NUCLEOTIDE SEQUENCE [LARGE SCALE GENOMIC DNA]</scope>
    <source>
        <strain evidence="2 3">ATCC 49903</strain>
    </source>
</reference>
<feature type="transmembrane region" description="Helical" evidence="1">
    <location>
        <begin position="120"/>
        <end position="143"/>
    </location>
</feature>
<feature type="transmembrane region" description="Helical" evidence="1">
    <location>
        <begin position="155"/>
        <end position="178"/>
    </location>
</feature>
<name>S0NYD8_9ENTE</name>
<dbReference type="EMBL" id="ASWO01000007">
    <property type="protein sequence ID" value="EOT82940.1"/>
    <property type="molecule type" value="Genomic_DNA"/>
</dbReference>
<keyword evidence="1" id="KW-1133">Transmembrane helix</keyword>
<dbReference type="PANTHER" id="PTHR41307:SF1">
    <property type="entry name" value="MEMBRANE PROTEIN"/>
    <property type="match status" value="1"/>
</dbReference>
<keyword evidence="3" id="KW-1185">Reference proteome</keyword>
<dbReference type="eggNOG" id="COG4858">
    <property type="taxonomic scope" value="Bacteria"/>
</dbReference>
<feature type="transmembrane region" description="Helical" evidence="1">
    <location>
        <begin position="190"/>
        <end position="210"/>
    </location>
</feature>
<dbReference type="OrthoDB" id="1655249at2"/>
<gene>
    <name evidence="2" type="ORF">I573_02053</name>
</gene>
<evidence type="ECO:0000313" key="2">
    <source>
        <dbReference type="EMBL" id="EOT82940.1"/>
    </source>
</evidence>
<feature type="transmembrane region" description="Helical" evidence="1">
    <location>
        <begin position="250"/>
        <end position="268"/>
    </location>
</feature>
<dbReference type="PATRIC" id="fig|1140003.3.peg.1955"/>
<dbReference type="AlphaFoldDB" id="S0NYD8"/>
<dbReference type="Proteomes" id="UP000015961">
    <property type="component" value="Unassembled WGS sequence"/>
</dbReference>
<dbReference type="PANTHER" id="PTHR41307">
    <property type="entry name" value="MEMBRANE PROTEIN-RELATED"/>
    <property type="match status" value="1"/>
</dbReference>
<comment type="caution">
    <text evidence="2">The sequence shown here is derived from an EMBL/GenBank/DDBJ whole genome shotgun (WGS) entry which is preliminary data.</text>
</comment>
<proteinExistence type="predicted"/>
<feature type="transmembrane region" description="Helical" evidence="1">
    <location>
        <begin position="217"/>
        <end position="238"/>
    </location>
</feature>
<evidence type="ECO:0000313" key="3">
    <source>
        <dbReference type="Proteomes" id="UP000015961"/>
    </source>
</evidence>
<dbReference type="SUPFAM" id="SSF158560">
    <property type="entry name" value="BH3980-like"/>
    <property type="match status" value="1"/>
</dbReference>
<protein>
    <submittedName>
        <fullName evidence="2">Uncharacterized protein</fullName>
    </submittedName>
</protein>
<evidence type="ECO:0000256" key="1">
    <source>
        <dbReference type="SAM" id="Phobius"/>
    </source>
</evidence>
<keyword evidence="1" id="KW-0472">Membrane</keyword>
<feature type="transmembrane region" description="Helical" evidence="1">
    <location>
        <begin position="93"/>
        <end position="114"/>
    </location>
</feature>